<dbReference type="PANTHER" id="PTHR11774:SF6">
    <property type="entry name" value="PROTEIN FARNESYLTRANSFERASE SUBUNIT BETA"/>
    <property type="match status" value="1"/>
</dbReference>
<dbReference type="InterPro" id="IPR001330">
    <property type="entry name" value="Prenyltrans"/>
</dbReference>
<keyword evidence="12" id="KW-1185">Reference proteome</keyword>
<keyword evidence="7" id="KW-0677">Repeat</keyword>
<dbReference type="GO" id="GO:0008270">
    <property type="term" value="F:zinc ion binding"/>
    <property type="evidence" value="ECO:0007669"/>
    <property type="project" value="UniProtKB-UniRule"/>
</dbReference>
<evidence type="ECO:0000259" key="11">
    <source>
        <dbReference type="Pfam" id="PF00432"/>
    </source>
</evidence>
<keyword evidence="5 9" id="KW-0808">Transferase</keyword>
<feature type="domain" description="Prenyltransferase alpha-alpha toroid" evidence="11">
    <location>
        <begin position="111"/>
        <end position="439"/>
    </location>
</feature>
<feature type="compositionally biased region" description="Basic and acidic residues" evidence="10">
    <location>
        <begin position="567"/>
        <end position="581"/>
    </location>
</feature>
<dbReference type="AlphaFoldDB" id="A0A7E4VZG1"/>
<dbReference type="SUPFAM" id="SSF48239">
    <property type="entry name" value="Terpenoid cyclases/Protein prenyltransferases"/>
    <property type="match status" value="1"/>
</dbReference>
<keyword evidence="6 9" id="KW-0479">Metal-binding</keyword>
<dbReference type="Proteomes" id="UP000492821">
    <property type="component" value="Unassembled WGS sequence"/>
</dbReference>
<protein>
    <recommendedName>
        <fullName evidence="3 9">Protein farnesyltransferase subunit beta</fullName>
        <shortName evidence="9">FTase-beta</shortName>
        <ecNumber evidence="2 9">2.5.1.58</ecNumber>
    </recommendedName>
</protein>
<dbReference type="PANTHER" id="PTHR11774">
    <property type="entry name" value="GERANYLGERANYL TRANSFERASE TYPE BETA SUBUNIT"/>
    <property type="match status" value="1"/>
</dbReference>
<evidence type="ECO:0000256" key="2">
    <source>
        <dbReference type="ARBA" id="ARBA00012702"/>
    </source>
</evidence>
<evidence type="ECO:0000256" key="4">
    <source>
        <dbReference type="ARBA" id="ARBA00022602"/>
    </source>
</evidence>
<dbReference type="Pfam" id="PF00432">
    <property type="entry name" value="Prenyltrans"/>
    <property type="match status" value="1"/>
</dbReference>
<sequence length="589" mass="66759">MKHCTHRPPIRSHHANPLAFIENNFLQTLFTLFQAFRRPVIMVDPRIIDPVYDFLDEDTGYCYLGFKFQLCHYGFAVLDKIQCETTHDQVVTEEGCMDVFEEIPDDQKGVLMREKHARYLRKFLHGLNHNFISLEGSRAWIVFWCVNGLRILKQNIEKDLQTKIITFLKTCQKETGGFGGSPSHLAHLATTYASVMSLVSLGTDEALEVIDRNTLYDFILSMKQPNGSFIMHEGGEADIRGVYCAVAVAEMTGITDEKLFEGTAAWVVSCQTYEGGFAAEPFVEAHGGYTYCGVAALAMLHKLTMCNYDRLLLWSSNRQMGFEGGFQGRANKLVDACYSFWMAAIFPILDYELQQIDKNRFDMGCIFDSEALEHYLLTLCQDRERGGIRDKPGKTPDAYHTCYGLAGLSIAQHYSIKERETIVGGEDNLLASVNPLYNVVGYYHELAASYYAEYPFERTLSQPDESTYQAVSDQDKGTESSVYEEPSLAEDPPKSSPAKKEGSDPIYDEPSDQAAGDNKPNQDEQMKSLSLADQGEEEEPIYDEILDDYVQDEDNEPIYDEPYQDEDYARVEEPSTQEKKVYKQPSNHP</sequence>
<evidence type="ECO:0000256" key="6">
    <source>
        <dbReference type="ARBA" id="ARBA00022723"/>
    </source>
</evidence>
<evidence type="ECO:0000313" key="13">
    <source>
        <dbReference type="WBParaSite" id="Pan_g4782.t2"/>
    </source>
</evidence>
<comment type="cofactor">
    <cofactor evidence="9">
        <name>Zn(2+)</name>
        <dbReference type="ChEBI" id="CHEBI:29105"/>
    </cofactor>
    <text evidence="9">Binds 1 zinc ion per subunit.</text>
</comment>
<feature type="region of interest" description="Disordered" evidence="10">
    <location>
        <begin position="464"/>
        <end position="589"/>
    </location>
</feature>
<comment type="similarity">
    <text evidence="1 9">Belongs to the protein prenyltransferase subunit beta family.</text>
</comment>
<evidence type="ECO:0000313" key="12">
    <source>
        <dbReference type="Proteomes" id="UP000492821"/>
    </source>
</evidence>
<dbReference type="GO" id="GO:0097354">
    <property type="term" value="P:prenylation"/>
    <property type="evidence" value="ECO:0007669"/>
    <property type="project" value="UniProtKB-UniRule"/>
</dbReference>
<evidence type="ECO:0000256" key="5">
    <source>
        <dbReference type="ARBA" id="ARBA00022679"/>
    </source>
</evidence>
<dbReference type="InterPro" id="IPR045089">
    <property type="entry name" value="PGGT1B-like"/>
</dbReference>
<dbReference type="GO" id="GO:0004660">
    <property type="term" value="F:protein farnesyltransferase activity"/>
    <property type="evidence" value="ECO:0007669"/>
    <property type="project" value="UniProtKB-UniRule"/>
</dbReference>
<organism evidence="12 13">
    <name type="scientific">Panagrellus redivivus</name>
    <name type="common">Microworm</name>
    <dbReference type="NCBI Taxonomy" id="6233"/>
    <lineage>
        <taxon>Eukaryota</taxon>
        <taxon>Metazoa</taxon>
        <taxon>Ecdysozoa</taxon>
        <taxon>Nematoda</taxon>
        <taxon>Chromadorea</taxon>
        <taxon>Rhabditida</taxon>
        <taxon>Tylenchina</taxon>
        <taxon>Panagrolaimomorpha</taxon>
        <taxon>Panagrolaimoidea</taxon>
        <taxon>Panagrolaimidae</taxon>
        <taxon>Panagrellus</taxon>
    </lineage>
</organism>
<evidence type="ECO:0000256" key="7">
    <source>
        <dbReference type="ARBA" id="ARBA00022737"/>
    </source>
</evidence>
<dbReference type="GO" id="GO:0005965">
    <property type="term" value="C:protein farnesyltransferase complex"/>
    <property type="evidence" value="ECO:0007669"/>
    <property type="project" value="UniProtKB-UniRule"/>
</dbReference>
<dbReference type="Gene3D" id="1.50.10.20">
    <property type="match status" value="1"/>
</dbReference>
<dbReference type="WBParaSite" id="Pan_g4782.t2">
    <property type="protein sequence ID" value="Pan_g4782.t2"/>
    <property type="gene ID" value="Pan_g4782"/>
</dbReference>
<keyword evidence="4 9" id="KW-0637">Prenyltransferase</keyword>
<dbReference type="EC" id="2.5.1.58" evidence="2 9"/>
<evidence type="ECO:0000256" key="3">
    <source>
        <dbReference type="ARBA" id="ARBA00015798"/>
    </source>
</evidence>
<dbReference type="CDD" id="cd02893">
    <property type="entry name" value="FTase"/>
    <property type="match status" value="1"/>
</dbReference>
<proteinExistence type="inferred from homology"/>
<evidence type="ECO:0000256" key="9">
    <source>
        <dbReference type="RuleBase" id="RU365056"/>
    </source>
</evidence>
<reference evidence="12" key="1">
    <citation type="journal article" date="2013" name="Genetics">
        <title>The draft genome and transcriptome of Panagrellus redivivus are shaped by the harsh demands of a free-living lifestyle.</title>
        <authorList>
            <person name="Srinivasan J."/>
            <person name="Dillman A.R."/>
            <person name="Macchietto M.G."/>
            <person name="Heikkinen L."/>
            <person name="Lakso M."/>
            <person name="Fracchia K.M."/>
            <person name="Antoshechkin I."/>
            <person name="Mortazavi A."/>
            <person name="Wong G."/>
            <person name="Sternberg P.W."/>
        </authorList>
    </citation>
    <scope>NUCLEOTIDE SEQUENCE [LARGE SCALE GENOMIC DNA]</scope>
    <source>
        <strain evidence="12">MT8872</strain>
    </source>
</reference>
<keyword evidence="8 9" id="KW-0862">Zinc</keyword>
<comment type="function">
    <text evidence="9">Catalyzes the transfer of a farnesyl moiety from farnesyl diphosphate to a cysteine at the fourth position from the C-terminus of several proteins. The beta subunit is responsible for peptide-binding.</text>
</comment>
<reference evidence="13" key="2">
    <citation type="submission" date="2020-10" db="UniProtKB">
        <authorList>
            <consortium name="WormBaseParasite"/>
        </authorList>
    </citation>
    <scope>IDENTIFICATION</scope>
</reference>
<name>A0A7E4VZG1_PANRE</name>
<feature type="compositionally biased region" description="Acidic residues" evidence="10">
    <location>
        <begin position="534"/>
        <end position="566"/>
    </location>
</feature>
<comment type="subunit">
    <text evidence="9">Heterodimer of an alpha and a beta subunit.</text>
</comment>
<evidence type="ECO:0000256" key="8">
    <source>
        <dbReference type="ARBA" id="ARBA00022833"/>
    </source>
</evidence>
<comment type="catalytic activity">
    <reaction evidence="9">
        <text>L-cysteinyl-[protein] + (2E,6E)-farnesyl diphosphate = S-(2E,6E)-farnesyl-L-cysteinyl-[protein] + diphosphate</text>
        <dbReference type="Rhea" id="RHEA:13345"/>
        <dbReference type="Rhea" id="RHEA-COMP:10131"/>
        <dbReference type="Rhea" id="RHEA-COMP:11535"/>
        <dbReference type="ChEBI" id="CHEBI:29950"/>
        <dbReference type="ChEBI" id="CHEBI:33019"/>
        <dbReference type="ChEBI" id="CHEBI:86019"/>
        <dbReference type="ChEBI" id="CHEBI:175763"/>
    </reaction>
</comment>
<dbReference type="InterPro" id="IPR008930">
    <property type="entry name" value="Terpenoid_cyclase/PrenylTrfase"/>
</dbReference>
<accession>A0A7E4VZG1</accession>
<dbReference type="InterPro" id="IPR026872">
    <property type="entry name" value="FTB"/>
</dbReference>
<evidence type="ECO:0000256" key="1">
    <source>
        <dbReference type="ARBA" id="ARBA00010497"/>
    </source>
</evidence>
<evidence type="ECO:0000256" key="10">
    <source>
        <dbReference type="SAM" id="MobiDB-lite"/>
    </source>
</evidence>